<dbReference type="KEGG" id="hna:Hneap_2305"/>
<evidence type="ECO:0000313" key="3">
    <source>
        <dbReference type="EMBL" id="ACX97115.1"/>
    </source>
</evidence>
<dbReference type="InterPro" id="IPR019734">
    <property type="entry name" value="TPR_rpt"/>
</dbReference>
<dbReference type="PROSITE" id="PS50005">
    <property type="entry name" value="TPR"/>
    <property type="match status" value="1"/>
</dbReference>
<name>D0KWZ5_HALNC</name>
<dbReference type="STRING" id="555778.Hneap_2305"/>
<proteinExistence type="predicted"/>
<evidence type="ECO:0000313" key="4">
    <source>
        <dbReference type="Proteomes" id="UP000009102"/>
    </source>
</evidence>
<protein>
    <submittedName>
        <fullName evidence="3">Uncharacterized protein</fullName>
    </submittedName>
</protein>
<dbReference type="Pfam" id="PF13414">
    <property type="entry name" value="TPR_11"/>
    <property type="match status" value="1"/>
</dbReference>
<dbReference type="eggNOG" id="COG0457">
    <property type="taxonomic scope" value="Bacteria"/>
</dbReference>
<accession>D0KWZ5</accession>
<organism evidence="3 4">
    <name type="scientific">Halothiobacillus neapolitanus (strain ATCC 23641 / DSM 15147 / CIP 104769 / NCIMB 8539 / c2)</name>
    <name type="common">Thiobacillus neapolitanus</name>
    <dbReference type="NCBI Taxonomy" id="555778"/>
    <lineage>
        <taxon>Bacteria</taxon>
        <taxon>Pseudomonadati</taxon>
        <taxon>Pseudomonadota</taxon>
        <taxon>Gammaproteobacteria</taxon>
        <taxon>Chromatiales</taxon>
        <taxon>Halothiobacillaceae</taxon>
        <taxon>Halothiobacillus</taxon>
    </lineage>
</organism>
<keyword evidence="1" id="KW-0802">TPR repeat</keyword>
<keyword evidence="4" id="KW-1185">Reference proteome</keyword>
<dbReference type="PROSITE" id="PS51257">
    <property type="entry name" value="PROKAR_LIPOPROTEIN"/>
    <property type="match status" value="1"/>
</dbReference>
<dbReference type="InterPro" id="IPR011990">
    <property type="entry name" value="TPR-like_helical_dom_sf"/>
</dbReference>
<dbReference type="RefSeq" id="WP_012825146.1">
    <property type="nucleotide sequence ID" value="NC_013422.1"/>
</dbReference>
<dbReference type="Gene3D" id="1.25.40.10">
    <property type="entry name" value="Tetratricopeptide repeat domain"/>
    <property type="match status" value="1"/>
</dbReference>
<dbReference type="EMBL" id="CP001801">
    <property type="protein sequence ID" value="ACX97115.1"/>
    <property type="molecule type" value="Genomic_DNA"/>
</dbReference>
<dbReference type="Proteomes" id="UP000009102">
    <property type="component" value="Chromosome"/>
</dbReference>
<reference evidence="3 4" key="1">
    <citation type="submission" date="2009-10" db="EMBL/GenBank/DDBJ databases">
        <title>Complete sequence of Halothiobacillus neapolitanus c2.</title>
        <authorList>
            <consortium name="US DOE Joint Genome Institute"/>
            <person name="Lucas S."/>
            <person name="Copeland A."/>
            <person name="Lapidus A."/>
            <person name="Glavina del Rio T."/>
            <person name="Tice H."/>
            <person name="Bruce D."/>
            <person name="Goodwin L."/>
            <person name="Pitluck S."/>
            <person name="Davenport K."/>
            <person name="Brettin T."/>
            <person name="Detter J.C."/>
            <person name="Han C."/>
            <person name="Tapia R."/>
            <person name="Larimer F."/>
            <person name="Land M."/>
            <person name="Hauser L."/>
            <person name="Kyrpides N."/>
            <person name="Mikhailova N."/>
            <person name="Kerfeld C."/>
            <person name="Cannon G."/>
            <person name="Heinhort S."/>
        </authorList>
    </citation>
    <scope>NUCLEOTIDE SEQUENCE [LARGE SCALE GENOMIC DNA]</scope>
    <source>
        <strain evidence="4">ATCC 23641 / c2</strain>
    </source>
</reference>
<feature type="compositionally biased region" description="Pro residues" evidence="2">
    <location>
        <begin position="161"/>
        <end position="180"/>
    </location>
</feature>
<evidence type="ECO:0000256" key="2">
    <source>
        <dbReference type="SAM" id="MobiDB-lite"/>
    </source>
</evidence>
<dbReference type="SUPFAM" id="SSF48452">
    <property type="entry name" value="TPR-like"/>
    <property type="match status" value="1"/>
</dbReference>
<evidence type="ECO:0000256" key="1">
    <source>
        <dbReference type="PROSITE-ProRule" id="PRU00339"/>
    </source>
</evidence>
<sequence length="180" mass="19707">MAQHIKFDTIIPILITSLLLSACATQPHKELSEVMRLQQQAQTNYNEGDLTQAQSDYLELTRVLPGDESNWFHLANTYARAGQLELAVNAYRHVLAHDATHAKAWHNLGVVLMQQSQAAFIQSARHAKADPEVQRASLNMGQALEALIHPSSPPASKQIAYPPPPVTDIEAPPPGAVRAP</sequence>
<dbReference type="HOGENOM" id="CLU_128126_0_0_6"/>
<feature type="repeat" description="TPR" evidence="1">
    <location>
        <begin position="68"/>
        <end position="101"/>
    </location>
</feature>
<feature type="region of interest" description="Disordered" evidence="2">
    <location>
        <begin position="149"/>
        <end position="180"/>
    </location>
</feature>
<gene>
    <name evidence="3" type="ordered locus">Hneap_2305</name>
</gene>
<dbReference type="AlphaFoldDB" id="D0KWZ5"/>